<dbReference type="InterPro" id="IPR002048">
    <property type="entry name" value="EF_hand_dom"/>
</dbReference>
<evidence type="ECO:0000313" key="4">
    <source>
        <dbReference type="EMBL" id="SFF55572.1"/>
    </source>
</evidence>
<reference evidence="5" key="1">
    <citation type="submission" date="2016-10" db="EMBL/GenBank/DDBJ databases">
        <authorList>
            <person name="Varghese N."/>
            <person name="Submissions S."/>
        </authorList>
    </citation>
    <scope>NUCLEOTIDE SEQUENCE [LARGE SCALE GENOMIC DNA]</scope>
    <source>
        <strain evidence="5">UNC178MFTsu3.1</strain>
    </source>
</reference>
<evidence type="ECO:0000313" key="5">
    <source>
        <dbReference type="Proteomes" id="UP000199477"/>
    </source>
</evidence>
<dbReference type="EMBL" id="FONH01000028">
    <property type="protein sequence ID" value="SFF55572.1"/>
    <property type="molecule type" value="Genomic_DNA"/>
</dbReference>
<sequence>MRMRHRFLVLASVLAIAVPAAAQTGLGYLANKLDIAMKNFDAADRNHDGLLSKEEAQNGNVPFIARHFDQIDREHRGHVSKEDVGNYLKSLTRPAPAASGGKP</sequence>
<dbReference type="PROSITE" id="PS50222">
    <property type="entry name" value="EF_HAND_2"/>
    <property type="match status" value="1"/>
</dbReference>
<dbReference type="SUPFAM" id="SSF47473">
    <property type="entry name" value="EF-hand"/>
    <property type="match status" value="1"/>
</dbReference>
<keyword evidence="5" id="KW-1185">Reference proteome</keyword>
<feature type="chain" id="PRO_5011435606" description="EF-hand domain-containing protein" evidence="2">
    <location>
        <begin position="23"/>
        <end position="103"/>
    </location>
</feature>
<name>A0A1I2JL52_9GAMM</name>
<feature type="domain" description="EF-hand" evidence="3">
    <location>
        <begin position="31"/>
        <end position="66"/>
    </location>
</feature>
<dbReference type="Gene3D" id="1.10.238.10">
    <property type="entry name" value="EF-hand"/>
    <property type="match status" value="1"/>
</dbReference>
<dbReference type="AlphaFoldDB" id="A0A1I2JL52"/>
<dbReference type="STRING" id="500610.SAMN02799615_04116"/>
<keyword evidence="2" id="KW-0732">Signal</keyword>
<dbReference type="GO" id="GO:0005509">
    <property type="term" value="F:calcium ion binding"/>
    <property type="evidence" value="ECO:0007669"/>
    <property type="project" value="InterPro"/>
</dbReference>
<evidence type="ECO:0000259" key="3">
    <source>
        <dbReference type="PROSITE" id="PS50222"/>
    </source>
</evidence>
<evidence type="ECO:0000256" key="2">
    <source>
        <dbReference type="SAM" id="SignalP"/>
    </source>
</evidence>
<accession>A0A1I2JL52</accession>
<organism evidence="4 5">
    <name type="scientific">Dyella marensis</name>
    <dbReference type="NCBI Taxonomy" id="500610"/>
    <lineage>
        <taxon>Bacteria</taxon>
        <taxon>Pseudomonadati</taxon>
        <taxon>Pseudomonadota</taxon>
        <taxon>Gammaproteobacteria</taxon>
        <taxon>Lysobacterales</taxon>
        <taxon>Rhodanobacteraceae</taxon>
        <taxon>Dyella</taxon>
    </lineage>
</organism>
<dbReference type="RefSeq" id="WP_231504173.1">
    <property type="nucleotide sequence ID" value="NZ_FONH01000028.1"/>
</dbReference>
<dbReference type="InterPro" id="IPR011992">
    <property type="entry name" value="EF-hand-dom_pair"/>
</dbReference>
<proteinExistence type="predicted"/>
<feature type="signal peptide" evidence="2">
    <location>
        <begin position="1"/>
        <end position="22"/>
    </location>
</feature>
<feature type="region of interest" description="Disordered" evidence="1">
    <location>
        <begin position="74"/>
        <end position="103"/>
    </location>
</feature>
<feature type="compositionally biased region" description="Basic and acidic residues" evidence="1">
    <location>
        <begin position="74"/>
        <end position="84"/>
    </location>
</feature>
<evidence type="ECO:0000256" key="1">
    <source>
        <dbReference type="SAM" id="MobiDB-lite"/>
    </source>
</evidence>
<protein>
    <recommendedName>
        <fullName evidence="3">EF-hand domain-containing protein</fullName>
    </recommendedName>
</protein>
<gene>
    <name evidence="4" type="ORF">SAMN02799615_04116</name>
</gene>
<dbReference type="Proteomes" id="UP000199477">
    <property type="component" value="Unassembled WGS sequence"/>
</dbReference>